<dbReference type="EMBL" id="JARQZJ010000032">
    <property type="protein sequence ID" value="KAK9874730.1"/>
    <property type="molecule type" value="Genomic_DNA"/>
</dbReference>
<proteinExistence type="predicted"/>
<dbReference type="GO" id="GO:0016491">
    <property type="term" value="F:oxidoreductase activity"/>
    <property type="evidence" value="ECO:0007669"/>
    <property type="project" value="UniProtKB-KW"/>
</dbReference>
<dbReference type="SUPFAM" id="SSF51735">
    <property type="entry name" value="NAD(P)-binding Rossmann-fold domains"/>
    <property type="match status" value="1"/>
</dbReference>
<dbReference type="AlphaFoldDB" id="A0AAW1U3I7"/>
<keyword evidence="2" id="KW-0732">Signal</keyword>
<evidence type="ECO:0000313" key="4">
    <source>
        <dbReference type="Proteomes" id="UP001431783"/>
    </source>
</evidence>
<dbReference type="PRINTS" id="PR00081">
    <property type="entry name" value="GDHRDH"/>
</dbReference>
<dbReference type="InterPro" id="IPR002347">
    <property type="entry name" value="SDR_fam"/>
</dbReference>
<dbReference type="InterPro" id="IPR036291">
    <property type="entry name" value="NAD(P)-bd_dom_sf"/>
</dbReference>
<evidence type="ECO:0000313" key="3">
    <source>
        <dbReference type="EMBL" id="KAK9874730.1"/>
    </source>
</evidence>
<dbReference type="Pfam" id="PF00106">
    <property type="entry name" value="adh_short"/>
    <property type="match status" value="1"/>
</dbReference>
<evidence type="ECO:0000256" key="1">
    <source>
        <dbReference type="ARBA" id="ARBA00023002"/>
    </source>
</evidence>
<dbReference type="Proteomes" id="UP001431783">
    <property type="component" value="Unassembled WGS sequence"/>
</dbReference>
<accession>A0AAW1U3I7</accession>
<protein>
    <submittedName>
        <fullName evidence="3">Uncharacterized protein</fullName>
    </submittedName>
</protein>
<reference evidence="3 4" key="1">
    <citation type="submission" date="2023-03" db="EMBL/GenBank/DDBJ databases">
        <title>Genome insight into feeding habits of ladybird beetles.</title>
        <authorList>
            <person name="Li H.-S."/>
            <person name="Huang Y.-H."/>
            <person name="Pang H."/>
        </authorList>
    </citation>
    <scope>NUCLEOTIDE SEQUENCE [LARGE SCALE GENOMIC DNA]</scope>
    <source>
        <strain evidence="3">SYSU_2023b</strain>
        <tissue evidence="3">Whole body</tissue>
    </source>
</reference>
<sequence length="326" mass="37223">MLTVVISYLWMTFQWMKWLAYRFFTNGYSDSMSCLMGKTAIVTGGNSGVGYGTAILLASRGCRVIIADVVDAEESKNEIIKQTNNQQVISKLLDLSSLKSVRKFARYIIENEEKIDILVNNAGIGTTSRTITDDGLNPMMQVNFFGAFLLTHLLIEPLKASKDARVIFTGSCMVYWSRLRLDNIKDINITEYELNIYNDYMVYQNAKLCNVLVAKEFADRFQKYNIRVYSADPGIVRTKLYNCFIGESIRKVKFLFLFSQLIAGGSLEGAQTNFHLASSRSPIESGQHFYRCRPFCKPKILEDKQFCKEIWKATEVLVKLKPEEKL</sequence>
<keyword evidence="4" id="KW-1185">Reference proteome</keyword>
<dbReference type="Gene3D" id="3.40.50.720">
    <property type="entry name" value="NAD(P)-binding Rossmann-like Domain"/>
    <property type="match status" value="1"/>
</dbReference>
<name>A0AAW1U3I7_9CUCU</name>
<feature type="chain" id="PRO_5044013566" evidence="2">
    <location>
        <begin position="21"/>
        <end position="326"/>
    </location>
</feature>
<gene>
    <name evidence="3" type="ORF">WA026_005545</name>
</gene>
<dbReference type="PANTHER" id="PTHR43157:SF31">
    <property type="entry name" value="PHOSPHATIDYLINOSITOL-GLYCAN BIOSYNTHESIS CLASS F PROTEIN"/>
    <property type="match status" value="1"/>
</dbReference>
<feature type="signal peptide" evidence="2">
    <location>
        <begin position="1"/>
        <end position="20"/>
    </location>
</feature>
<dbReference type="PANTHER" id="PTHR43157">
    <property type="entry name" value="PHOSPHATIDYLINOSITOL-GLYCAN BIOSYNTHESIS CLASS F PROTEIN-RELATED"/>
    <property type="match status" value="1"/>
</dbReference>
<organism evidence="3 4">
    <name type="scientific">Henosepilachna vigintioctopunctata</name>
    <dbReference type="NCBI Taxonomy" id="420089"/>
    <lineage>
        <taxon>Eukaryota</taxon>
        <taxon>Metazoa</taxon>
        <taxon>Ecdysozoa</taxon>
        <taxon>Arthropoda</taxon>
        <taxon>Hexapoda</taxon>
        <taxon>Insecta</taxon>
        <taxon>Pterygota</taxon>
        <taxon>Neoptera</taxon>
        <taxon>Endopterygota</taxon>
        <taxon>Coleoptera</taxon>
        <taxon>Polyphaga</taxon>
        <taxon>Cucujiformia</taxon>
        <taxon>Coccinelloidea</taxon>
        <taxon>Coccinellidae</taxon>
        <taxon>Epilachninae</taxon>
        <taxon>Epilachnini</taxon>
        <taxon>Henosepilachna</taxon>
    </lineage>
</organism>
<keyword evidence="1" id="KW-0560">Oxidoreductase</keyword>
<comment type="caution">
    <text evidence="3">The sequence shown here is derived from an EMBL/GenBank/DDBJ whole genome shotgun (WGS) entry which is preliminary data.</text>
</comment>
<evidence type="ECO:0000256" key="2">
    <source>
        <dbReference type="SAM" id="SignalP"/>
    </source>
</evidence>